<feature type="transmembrane region" description="Helical" evidence="10">
    <location>
        <begin position="174"/>
        <end position="199"/>
    </location>
</feature>
<keyword evidence="2" id="KW-0813">Transport</keyword>
<sequence>MTALPLSLFIYFLTFINPVSRQQKLFFSYNWVPSMGINFDFLVDGLSLLFALMITGIGALVFLYTSAYMQGDRYLDRFYGYLCLFMGAMLGMVLSDNIFTLFVFWELTSISSFFLIGYNNESKASRKSALISLTVTGLGGFFLLAAFALIGNITGTYSINEMIGSAAVLKAHELYLLIIIFLFIAAFSKSAQFPLHFWLPGAMKAPTPVSTYLHSATMVKAGIYLLARFTPVLGGVLVWNNTLTIVGGFTMVYAAFHSIFKKDLKEILAFSTISALGMLVFLLGLGTSEALLAATVYIVVHALYKAGLFLVTGIIDHETGTRKIFKLSGLRKVMMPVAIAGLLAMISNAGIPPSFGFIGKDLIYESALQLNMNATVLTAVAVLANTLLLYASILVGIKPFAGPLPDTYKEVHLPDWRLWVPPLFLGAVGIILGLFPVIVEGGIITPALLSMHPTAPKIHLKLWHGFNLVLGLSAVTIMGGLLLYFSLKPSIRHEVWLAKFNKLSPQNLAIYLSRKFRDFAGLWTRLLQNGYVRIYVLVIISFLTALLAYQSFTQVRFYVDPAKISPLTSAEMVVMLILITAILYLVYTPSRLAAVAAMGVIGYCICLIFVFYSAPDLAMTQFAVDTLTVILFVLVLYRLPKYITYSNWLIRLRDGLVALFFGLLITILGLEVLNEPTSKETTQFFAENSYTLAKGKNVVNVILVDYRGIDTMVEITVLTIAALGVFALLKLQLNKYDQEL</sequence>
<evidence type="ECO:0000256" key="8">
    <source>
        <dbReference type="ARBA" id="ARBA00023136"/>
    </source>
</evidence>
<keyword evidence="8 10" id="KW-0472">Membrane</keyword>
<feature type="domain" description="NADH-Ubiquinone oxidoreductase (complex I) chain 5 N-terminal" evidence="12">
    <location>
        <begin position="34"/>
        <end position="79"/>
    </location>
</feature>
<evidence type="ECO:0000259" key="12">
    <source>
        <dbReference type="Pfam" id="PF00662"/>
    </source>
</evidence>
<dbReference type="Pfam" id="PF00662">
    <property type="entry name" value="Proton_antipo_N"/>
    <property type="match status" value="1"/>
</dbReference>
<feature type="transmembrane region" description="Helical" evidence="10">
    <location>
        <begin position="130"/>
        <end position="154"/>
    </location>
</feature>
<dbReference type="AlphaFoldDB" id="A0A512B1K4"/>
<feature type="transmembrane region" description="Helical" evidence="10">
    <location>
        <begin position="649"/>
        <end position="670"/>
    </location>
</feature>
<dbReference type="GO" id="GO:0005886">
    <property type="term" value="C:plasma membrane"/>
    <property type="evidence" value="ECO:0007669"/>
    <property type="project" value="UniProtKB-SubCell"/>
</dbReference>
<dbReference type="Pfam" id="PF13244">
    <property type="entry name" value="MbhD"/>
    <property type="match status" value="1"/>
</dbReference>
<evidence type="ECO:0000259" key="13">
    <source>
        <dbReference type="Pfam" id="PF13244"/>
    </source>
</evidence>
<feature type="transmembrane region" description="Helical" evidence="10">
    <location>
        <begin position="78"/>
        <end position="95"/>
    </location>
</feature>
<protein>
    <submittedName>
        <fullName evidence="15">Na(+)/H(+) antiporter subunit A</fullName>
    </submittedName>
</protein>
<feature type="transmembrane region" description="Helical" evidence="10">
    <location>
        <begin position="464"/>
        <end position="485"/>
    </location>
</feature>
<evidence type="ECO:0000256" key="2">
    <source>
        <dbReference type="ARBA" id="ARBA00022448"/>
    </source>
</evidence>
<evidence type="ECO:0000256" key="5">
    <source>
        <dbReference type="ARBA" id="ARBA00022692"/>
    </source>
</evidence>
<keyword evidence="3" id="KW-0050">Antiport</keyword>
<evidence type="ECO:0000256" key="7">
    <source>
        <dbReference type="ARBA" id="ARBA00023065"/>
    </source>
</evidence>
<evidence type="ECO:0000256" key="3">
    <source>
        <dbReference type="ARBA" id="ARBA00022449"/>
    </source>
</evidence>
<evidence type="ECO:0000259" key="11">
    <source>
        <dbReference type="Pfam" id="PF00361"/>
    </source>
</evidence>
<evidence type="ECO:0000256" key="9">
    <source>
        <dbReference type="RuleBase" id="RU000320"/>
    </source>
</evidence>
<feature type="transmembrane region" description="Helical" evidence="10">
    <location>
        <begin position="564"/>
        <end position="585"/>
    </location>
</feature>
<evidence type="ECO:0000313" key="16">
    <source>
        <dbReference type="Proteomes" id="UP000321532"/>
    </source>
</evidence>
<accession>A0A512B1K4</accession>
<dbReference type="InterPro" id="IPR046806">
    <property type="entry name" value="MrpA_C/MbhE"/>
</dbReference>
<feature type="transmembrane region" description="Helical" evidence="10">
    <location>
        <begin position="236"/>
        <end position="255"/>
    </location>
</feature>
<reference evidence="15 16" key="1">
    <citation type="submission" date="2019-07" db="EMBL/GenBank/DDBJ databases">
        <title>Whole genome shotgun sequence of Adhaeribacter aerolatus NBRC 106133.</title>
        <authorList>
            <person name="Hosoyama A."/>
            <person name="Uohara A."/>
            <person name="Ohji S."/>
            <person name="Ichikawa N."/>
        </authorList>
    </citation>
    <scope>NUCLEOTIDE SEQUENCE [LARGE SCALE GENOMIC DNA]</scope>
    <source>
        <strain evidence="15 16">NBRC 106133</strain>
    </source>
</reference>
<dbReference type="PRINTS" id="PR01434">
    <property type="entry name" value="NADHDHGNASE5"/>
</dbReference>
<keyword evidence="4" id="KW-1003">Cell membrane</keyword>
<dbReference type="EMBL" id="BJYS01000027">
    <property type="protein sequence ID" value="GEO05836.1"/>
    <property type="molecule type" value="Genomic_DNA"/>
</dbReference>
<dbReference type="GO" id="GO:0015297">
    <property type="term" value="F:antiporter activity"/>
    <property type="evidence" value="ECO:0007669"/>
    <property type="project" value="UniProtKB-KW"/>
</dbReference>
<comment type="caution">
    <text evidence="15">The sequence shown here is derived from an EMBL/GenBank/DDBJ whole genome shotgun (WGS) entry which is preliminary data.</text>
</comment>
<evidence type="ECO:0000256" key="10">
    <source>
        <dbReference type="SAM" id="Phobius"/>
    </source>
</evidence>
<feature type="transmembrane region" description="Helical" evidence="10">
    <location>
        <begin position="418"/>
        <end position="444"/>
    </location>
</feature>
<feature type="transmembrane region" description="Helical" evidence="10">
    <location>
        <begin position="291"/>
        <end position="312"/>
    </location>
</feature>
<feature type="transmembrane region" description="Helical" evidence="10">
    <location>
        <begin position="333"/>
        <end position="355"/>
    </location>
</feature>
<feature type="domain" description="NADH:quinone oxidoreductase/Mrp antiporter transmembrane" evidence="11">
    <location>
        <begin position="95"/>
        <end position="380"/>
    </location>
</feature>
<evidence type="ECO:0000313" key="15">
    <source>
        <dbReference type="EMBL" id="GEO05836.1"/>
    </source>
</evidence>
<keyword evidence="5 9" id="KW-0812">Transmembrane</keyword>
<feature type="transmembrane region" description="Helical" evidence="10">
    <location>
        <begin position="534"/>
        <end position="552"/>
    </location>
</feature>
<dbReference type="Proteomes" id="UP000321532">
    <property type="component" value="Unassembled WGS sequence"/>
</dbReference>
<evidence type="ECO:0000259" key="14">
    <source>
        <dbReference type="Pfam" id="PF20501"/>
    </source>
</evidence>
<dbReference type="InterPro" id="IPR025383">
    <property type="entry name" value="MrpA_C/MbhD"/>
</dbReference>
<feature type="transmembrane region" description="Helical" evidence="10">
    <location>
        <begin position="267"/>
        <end position="285"/>
    </location>
</feature>
<evidence type="ECO:0000256" key="1">
    <source>
        <dbReference type="ARBA" id="ARBA00004651"/>
    </source>
</evidence>
<feature type="transmembrane region" description="Helical" evidence="10">
    <location>
        <begin position="101"/>
        <end position="118"/>
    </location>
</feature>
<dbReference type="InterPro" id="IPR001516">
    <property type="entry name" value="Proton_antipo_N"/>
</dbReference>
<dbReference type="PANTHER" id="PTHR43373:SF1">
    <property type="entry name" value="NA(+)_H(+) ANTIPORTER SUBUNIT A"/>
    <property type="match status" value="1"/>
</dbReference>
<feature type="domain" description="MrpA C-terminal/MbhE" evidence="14">
    <location>
        <begin position="651"/>
        <end position="730"/>
    </location>
</feature>
<keyword evidence="7" id="KW-0406">Ion transport</keyword>
<evidence type="ECO:0000256" key="4">
    <source>
        <dbReference type="ARBA" id="ARBA00022475"/>
    </source>
</evidence>
<feature type="transmembrane region" description="Helical" evidence="10">
    <location>
        <begin position="45"/>
        <end position="66"/>
    </location>
</feature>
<feature type="transmembrane region" description="Helical" evidence="10">
    <location>
        <begin position="592"/>
        <end position="612"/>
    </location>
</feature>
<feature type="transmembrane region" description="Helical" evidence="10">
    <location>
        <begin position="711"/>
        <end position="729"/>
    </location>
</feature>
<feature type="transmembrane region" description="Helical" evidence="10">
    <location>
        <begin position="618"/>
        <end position="637"/>
    </location>
</feature>
<dbReference type="PANTHER" id="PTHR43373">
    <property type="entry name" value="NA(+)/H(+) ANTIPORTER SUBUNIT"/>
    <property type="match status" value="1"/>
</dbReference>
<dbReference type="InterPro" id="IPR001750">
    <property type="entry name" value="ND/Mrp_TM"/>
</dbReference>
<dbReference type="Pfam" id="PF00361">
    <property type="entry name" value="Proton_antipo_M"/>
    <property type="match status" value="1"/>
</dbReference>
<dbReference type="GO" id="GO:0006811">
    <property type="term" value="P:monoatomic ion transport"/>
    <property type="evidence" value="ECO:0007669"/>
    <property type="project" value="UniProtKB-KW"/>
</dbReference>
<proteinExistence type="predicted"/>
<organism evidence="15 16">
    <name type="scientific">Adhaeribacter aerolatus</name>
    <dbReference type="NCBI Taxonomy" id="670289"/>
    <lineage>
        <taxon>Bacteria</taxon>
        <taxon>Pseudomonadati</taxon>
        <taxon>Bacteroidota</taxon>
        <taxon>Cytophagia</taxon>
        <taxon>Cytophagales</taxon>
        <taxon>Hymenobacteraceae</taxon>
        <taxon>Adhaeribacter</taxon>
    </lineage>
</organism>
<feature type="transmembrane region" description="Helical" evidence="10">
    <location>
        <begin position="375"/>
        <end position="397"/>
    </location>
</feature>
<dbReference type="InterPro" id="IPR050616">
    <property type="entry name" value="CPA3_Na-H_Antiporter_A"/>
</dbReference>
<dbReference type="Pfam" id="PF20501">
    <property type="entry name" value="MbhE"/>
    <property type="match status" value="1"/>
</dbReference>
<feature type="domain" description="MrpA C-terminal/MbhD" evidence="13">
    <location>
        <begin position="576"/>
        <end position="641"/>
    </location>
</feature>
<evidence type="ECO:0000256" key="6">
    <source>
        <dbReference type="ARBA" id="ARBA00022989"/>
    </source>
</evidence>
<comment type="subcellular location">
    <subcellularLocation>
        <location evidence="1">Cell membrane</location>
        <topology evidence="1">Multi-pass membrane protein</topology>
    </subcellularLocation>
    <subcellularLocation>
        <location evidence="9">Membrane</location>
        <topology evidence="9">Multi-pass membrane protein</topology>
    </subcellularLocation>
</comment>
<name>A0A512B1K4_9BACT</name>
<keyword evidence="16" id="KW-1185">Reference proteome</keyword>
<keyword evidence="6 10" id="KW-1133">Transmembrane helix</keyword>
<gene>
    <name evidence="15" type="primary">mrpA</name>
    <name evidence="15" type="ORF">AAE02nite_35000</name>
</gene>